<dbReference type="InterPro" id="IPR013815">
    <property type="entry name" value="ATP_grasp_subdomain_1"/>
</dbReference>
<dbReference type="EMBL" id="JADIMG010000004">
    <property type="protein sequence ID" value="MBO8458808.1"/>
    <property type="molecule type" value="Genomic_DNA"/>
</dbReference>
<evidence type="ECO:0000256" key="1">
    <source>
        <dbReference type="PROSITE-ProRule" id="PRU00409"/>
    </source>
</evidence>
<sequence length="386" mass="43885">MHNIFVLGGGLQALSVSRSLKEAGHNVVVMAGNKEPVKYSMYIDRYIPLNISPKDKNFIDVLCNYVSAFDCKLIIPMSDKLAEFLSFNRKQIEQKTNAICAVMNYEILSIALNKRSLLDFCKQNSLPHPKNIALENTVLKEAANYIGFPALIKPDVSVGARGITLVCNYEELKAKIDSVTLKYGTCCLQEYIEHKGRPYYNVMLFRSKDGKILSSTVLEIMRYYPIKGGSSSLGRTISSPLLVQICSRTLDLLGWIGFADFDVLQTEDGEYKIIEINPRVPASLRAAAISGVNFPEIIVDYYLNGVTKTYKYEPGKYLRFLGLDLMWFLKSPNRFKVTPSWFTFLSKNLYYQEGGIYEWRAMIYSLFEGFCKIFDSRTRSEKKGMN</sequence>
<dbReference type="GO" id="GO:0005524">
    <property type="term" value="F:ATP binding"/>
    <property type="evidence" value="ECO:0007669"/>
    <property type="project" value="UniProtKB-UniRule"/>
</dbReference>
<evidence type="ECO:0000259" key="2">
    <source>
        <dbReference type="PROSITE" id="PS50975"/>
    </source>
</evidence>
<gene>
    <name evidence="3" type="ORF">IAA73_00520</name>
</gene>
<evidence type="ECO:0000313" key="3">
    <source>
        <dbReference type="EMBL" id="MBO8458808.1"/>
    </source>
</evidence>
<dbReference type="Proteomes" id="UP000823641">
    <property type="component" value="Unassembled WGS sequence"/>
</dbReference>
<dbReference type="InterPro" id="IPR005479">
    <property type="entry name" value="CPAse_ATP-bd"/>
</dbReference>
<dbReference type="SUPFAM" id="SSF56059">
    <property type="entry name" value="Glutathione synthetase ATP-binding domain-like"/>
    <property type="match status" value="1"/>
</dbReference>
<protein>
    <submittedName>
        <fullName evidence="3">ATP-grasp domain-containing protein</fullName>
    </submittedName>
</protein>
<dbReference type="Gene3D" id="3.30.470.20">
    <property type="entry name" value="ATP-grasp fold, B domain"/>
    <property type="match status" value="1"/>
</dbReference>
<comment type="caution">
    <text evidence="3">The sequence shown here is derived from an EMBL/GenBank/DDBJ whole genome shotgun (WGS) entry which is preliminary data.</text>
</comment>
<dbReference type="PROSITE" id="PS50975">
    <property type="entry name" value="ATP_GRASP"/>
    <property type="match status" value="1"/>
</dbReference>
<proteinExistence type="predicted"/>
<dbReference type="InterPro" id="IPR003806">
    <property type="entry name" value="ATP-grasp_PylC-type"/>
</dbReference>
<reference evidence="3" key="2">
    <citation type="journal article" date="2021" name="PeerJ">
        <title>Extensive microbial diversity within the chicken gut microbiome revealed by metagenomics and culture.</title>
        <authorList>
            <person name="Gilroy R."/>
            <person name="Ravi A."/>
            <person name="Getino M."/>
            <person name="Pursley I."/>
            <person name="Horton D.L."/>
            <person name="Alikhan N.F."/>
            <person name="Baker D."/>
            <person name="Gharbi K."/>
            <person name="Hall N."/>
            <person name="Watson M."/>
            <person name="Adriaenssens E.M."/>
            <person name="Foster-Nyarko E."/>
            <person name="Jarju S."/>
            <person name="Secka A."/>
            <person name="Antonio M."/>
            <person name="Oren A."/>
            <person name="Chaudhuri R.R."/>
            <person name="La Ragione R."/>
            <person name="Hildebrand F."/>
            <person name="Pallen M.J."/>
        </authorList>
    </citation>
    <scope>NUCLEOTIDE SEQUENCE</scope>
    <source>
        <strain evidence="3">G3-3990</strain>
    </source>
</reference>
<dbReference type="Pfam" id="PF02655">
    <property type="entry name" value="ATP-grasp_3"/>
    <property type="match status" value="1"/>
</dbReference>
<organism evidence="3 4">
    <name type="scientific">Candidatus Gallipaludibacter merdavium</name>
    <dbReference type="NCBI Taxonomy" id="2840839"/>
    <lineage>
        <taxon>Bacteria</taxon>
        <taxon>Pseudomonadati</taxon>
        <taxon>Bacteroidota</taxon>
        <taxon>Bacteroidia</taxon>
        <taxon>Bacteroidales</taxon>
        <taxon>Candidatus Gallipaludibacter</taxon>
    </lineage>
</organism>
<dbReference type="PROSITE" id="PS00867">
    <property type="entry name" value="CPSASE_2"/>
    <property type="match status" value="1"/>
</dbReference>
<dbReference type="Gene3D" id="3.30.1490.20">
    <property type="entry name" value="ATP-grasp fold, A domain"/>
    <property type="match status" value="1"/>
</dbReference>
<dbReference type="AlphaFoldDB" id="A0A9D9N3I1"/>
<keyword evidence="1" id="KW-0547">Nucleotide-binding</keyword>
<dbReference type="InterPro" id="IPR011761">
    <property type="entry name" value="ATP-grasp"/>
</dbReference>
<name>A0A9D9N3I1_9BACT</name>
<accession>A0A9D9N3I1</accession>
<keyword evidence="1" id="KW-0067">ATP-binding</keyword>
<dbReference type="GO" id="GO:0046872">
    <property type="term" value="F:metal ion binding"/>
    <property type="evidence" value="ECO:0007669"/>
    <property type="project" value="InterPro"/>
</dbReference>
<feature type="domain" description="ATP-grasp" evidence="2">
    <location>
        <begin position="118"/>
        <end position="303"/>
    </location>
</feature>
<evidence type="ECO:0000313" key="4">
    <source>
        <dbReference type="Proteomes" id="UP000823641"/>
    </source>
</evidence>
<dbReference type="Gene3D" id="3.40.50.20">
    <property type="match status" value="1"/>
</dbReference>
<reference evidence="3" key="1">
    <citation type="submission" date="2020-10" db="EMBL/GenBank/DDBJ databases">
        <authorList>
            <person name="Gilroy R."/>
        </authorList>
    </citation>
    <scope>NUCLEOTIDE SEQUENCE</scope>
    <source>
        <strain evidence="3">G3-3990</strain>
    </source>
</reference>